<name>M3A6U7_9PROT</name>
<dbReference type="PATRIC" id="fig|1244869.3.peg.3605"/>
<dbReference type="Proteomes" id="UP000011744">
    <property type="component" value="Unassembled WGS sequence"/>
</dbReference>
<dbReference type="eggNOG" id="COG3437">
    <property type="taxonomic scope" value="Bacteria"/>
</dbReference>
<dbReference type="AlphaFoldDB" id="M3A6U7"/>
<dbReference type="OrthoDB" id="9176789at2"/>
<dbReference type="SUPFAM" id="SSF109604">
    <property type="entry name" value="HD-domain/PDEase-like"/>
    <property type="match status" value="1"/>
</dbReference>
<dbReference type="GO" id="GO:0008081">
    <property type="term" value="F:phosphoric diester hydrolase activity"/>
    <property type="evidence" value="ECO:0007669"/>
    <property type="project" value="UniProtKB-ARBA"/>
</dbReference>
<feature type="domain" description="HD-GYP" evidence="1">
    <location>
        <begin position="100"/>
        <end position="301"/>
    </location>
</feature>
<sequence length="302" mass="32355">MAGHPGAAAILRHHDVPVVEAASVQDAMRHLWSDPAISVVASVMNLPGGGGQRLIDTARIALGRDLNMMIVSPLKSGSDVALPILARLSREAARGADAETANEVDKLFECLAVAAEHKDNETGRHNRRIGRYAGTLAAAMGWRPSHCRTIELAASLHDIGKIGIPDTILFKSSPLTPEERIRMEHHTVAGHQILSAASSPVLDCAANIALHHHERWSGGGYPFGLRGTAIPIEARIVALCDVYDALRSARPYKAGFSHQTAVAALLTGDDRTSSDHFDPAALEAFRHVQSGFDDIFSLMAEN</sequence>
<evidence type="ECO:0000259" key="1">
    <source>
        <dbReference type="PROSITE" id="PS51832"/>
    </source>
</evidence>
<protein>
    <submittedName>
        <fullName evidence="2">Response regulator receiver modulated metal dependent phosphohydrolase</fullName>
    </submittedName>
</protein>
<evidence type="ECO:0000313" key="3">
    <source>
        <dbReference type="Proteomes" id="UP000011744"/>
    </source>
</evidence>
<evidence type="ECO:0000313" key="2">
    <source>
        <dbReference type="EMBL" id="EME68528.1"/>
    </source>
</evidence>
<dbReference type="InterPro" id="IPR052020">
    <property type="entry name" value="Cyclic_di-GMP/3'3'-cGAMP_PDE"/>
</dbReference>
<dbReference type="RefSeq" id="WP_008620300.1">
    <property type="nucleotide sequence ID" value="NZ_AONQ01000062.1"/>
</dbReference>
<dbReference type="PANTHER" id="PTHR45228">
    <property type="entry name" value="CYCLIC DI-GMP PHOSPHODIESTERASE TM_0186-RELATED"/>
    <property type="match status" value="1"/>
</dbReference>
<reference evidence="2 3" key="1">
    <citation type="journal article" date="2014" name="Genome Announc.">
        <title>Draft Genome Sequence of Magnetospirillum sp. Strain SO-1, a Freshwater Magnetotactic Bacterium Isolated from the Ol'khovka River, Russia.</title>
        <authorList>
            <person name="Grouzdev D.S."/>
            <person name="Dziuba M.V."/>
            <person name="Sukhacheva M.S."/>
            <person name="Mardanov A.V."/>
            <person name="Beletskiy A.V."/>
            <person name="Kuznetsov B.B."/>
            <person name="Skryabin K.G."/>
        </authorList>
    </citation>
    <scope>NUCLEOTIDE SEQUENCE [LARGE SCALE GENOMIC DNA]</scope>
    <source>
        <strain evidence="2 3">SO-1</strain>
    </source>
</reference>
<dbReference type="InterPro" id="IPR003607">
    <property type="entry name" value="HD/PDEase_dom"/>
</dbReference>
<keyword evidence="2" id="KW-0378">Hydrolase</keyword>
<dbReference type="InterPro" id="IPR037522">
    <property type="entry name" value="HD_GYP_dom"/>
</dbReference>
<organism evidence="2 3">
    <name type="scientific">Paramagnetospirillum caucaseum</name>
    <dbReference type="NCBI Taxonomy" id="1244869"/>
    <lineage>
        <taxon>Bacteria</taxon>
        <taxon>Pseudomonadati</taxon>
        <taxon>Pseudomonadota</taxon>
        <taxon>Alphaproteobacteria</taxon>
        <taxon>Rhodospirillales</taxon>
        <taxon>Magnetospirillaceae</taxon>
        <taxon>Paramagnetospirillum</taxon>
    </lineage>
</organism>
<dbReference type="SMART" id="SM00471">
    <property type="entry name" value="HDc"/>
    <property type="match status" value="1"/>
</dbReference>
<accession>M3A6U7</accession>
<keyword evidence="3" id="KW-1185">Reference proteome</keyword>
<dbReference type="PANTHER" id="PTHR45228:SF8">
    <property type="entry name" value="TWO-COMPONENT RESPONSE REGULATOR-RELATED"/>
    <property type="match status" value="1"/>
</dbReference>
<dbReference type="CDD" id="cd00077">
    <property type="entry name" value="HDc"/>
    <property type="match status" value="1"/>
</dbReference>
<dbReference type="Pfam" id="PF13487">
    <property type="entry name" value="HD_5"/>
    <property type="match status" value="1"/>
</dbReference>
<dbReference type="EMBL" id="AONQ01000062">
    <property type="protein sequence ID" value="EME68528.1"/>
    <property type="molecule type" value="Genomic_DNA"/>
</dbReference>
<gene>
    <name evidence="2" type="ORF">H261_18025</name>
</gene>
<proteinExistence type="predicted"/>
<dbReference type="Gene3D" id="1.10.3210.10">
    <property type="entry name" value="Hypothetical protein af1432"/>
    <property type="match status" value="1"/>
</dbReference>
<comment type="caution">
    <text evidence="2">The sequence shown here is derived from an EMBL/GenBank/DDBJ whole genome shotgun (WGS) entry which is preliminary data.</text>
</comment>
<dbReference type="STRING" id="1244869.H261_18025"/>
<dbReference type="PROSITE" id="PS51832">
    <property type="entry name" value="HD_GYP"/>
    <property type="match status" value="1"/>
</dbReference>